<evidence type="ECO:0008006" key="4">
    <source>
        <dbReference type="Google" id="ProtNLM"/>
    </source>
</evidence>
<reference evidence="2" key="1">
    <citation type="journal article" date="2017" name="Appl. Environ. Microbiol.">
        <title>Microdiversification of a pelagic Polynucleobacter species is mainly driven by acquisition of genomic islands from a partially interspecific gene pool.</title>
        <authorList>
            <person name="Hoetzinger M."/>
            <person name="Hahn M.W."/>
            <person name="Jezberova J."/>
            <person name="Schmidt J."/>
            <person name="Koll U."/>
        </authorList>
    </citation>
    <scope>NUCLEOTIDE SEQUENCE</scope>
    <source>
        <strain evidence="2">MWH-RechtKol4</strain>
    </source>
</reference>
<sequence>MSDFPETELSVGDIPPESDDQVTEPIPELMQQDRLAKLGRELAKRRQEWVRARRSSGIERRWKNDWDQYNGLDPVNTAAASMMDSVQQGGFPAAGRKDSKPQRSKVFVNITRPKTNSAVARLQEMLFPTDDRNWGLTLAPVDEPSSPIKPFIGKSAAPAAASPVNLNQAPQVGSAPAPSSDVPVPQNDTPVAQGQQAPQGQPGQPGPQAPQAPKGSGLPPSDGLLTDAENTALLQRQASQKALTAMEEEIDSQLDEAHYNAIGRQVLHYAGVMGTGVIKGPIVVNRMRKMWQPMGDIHVLKMVEEKKPSLECLDPRHIFPDPSCGNDIHNGSGIFEYQDYTPKRVRELSKQPGYIAESISKVLEEGPAQDYDVELYESMTKEEQNEAAEDRKHFKVWSYWGDFEPEDLRAAGVDVADGELAVVSGCVIMVNDTVIKAFENPLETGDFPYDFFTWEANDKSPFGYGVPHLIRTQQRVLNAGWRQIMDNASLSVGPQVILKTSAIEPADGVWEMTGRKIWRCIDQTANVQDAMHLVDIPMHIQELQAISKMAMDFIDLESAVPQIIQGDSPGAPETVGGLTILMNNANVVLRRIIKQFDDNLTVPLLTRFYDWNMAYNPKKSIKGDYIVDAKGSTALLVRDMQNQALLQLGQYQQSPIISGMVNWDEWFKESLKANHIDTSRILKNDDEIKAYLAQQQANQPLPPQVQVATINANSKMQALQATQQYEMKMAQGQNGESHPSIQSATINAQAKLQESTIRSNAAQAVAQAKVQGELAYAEKMLQIETQNGNARAQERQDQMQLEILRYANQHKISLEEIKAGLAKTAMVEQTKREALAVGNQINANEHASKQAHEANQSALDREHDMTKHLLTNLPAPDQTEEPQPGV</sequence>
<name>A0AAC9NIR4_9BURK</name>
<dbReference type="RefSeq" id="WP_071539337.1">
    <property type="nucleotide sequence ID" value="NZ_CP015016.1"/>
</dbReference>
<feature type="compositionally biased region" description="Low complexity" evidence="1">
    <location>
        <begin position="174"/>
        <end position="185"/>
    </location>
</feature>
<feature type="region of interest" description="Disordered" evidence="1">
    <location>
        <begin position="167"/>
        <end position="225"/>
    </location>
</feature>
<protein>
    <recommendedName>
        <fullName evidence="4">Portal protein</fullName>
    </recommendedName>
</protein>
<dbReference type="AlphaFoldDB" id="A0AAC9NIR4"/>
<evidence type="ECO:0000313" key="2">
    <source>
        <dbReference type="EMBL" id="APC01332.1"/>
    </source>
</evidence>
<feature type="region of interest" description="Disordered" evidence="1">
    <location>
        <begin position="863"/>
        <end position="886"/>
    </location>
</feature>
<feature type="compositionally biased region" description="Low complexity" evidence="1">
    <location>
        <begin position="192"/>
        <end position="202"/>
    </location>
</feature>
<proteinExistence type="predicted"/>
<dbReference type="Proteomes" id="UP000182060">
    <property type="component" value="Chromosome"/>
</dbReference>
<evidence type="ECO:0000256" key="1">
    <source>
        <dbReference type="SAM" id="MobiDB-lite"/>
    </source>
</evidence>
<feature type="region of interest" description="Disordered" evidence="1">
    <location>
        <begin position="1"/>
        <end position="31"/>
    </location>
</feature>
<evidence type="ECO:0000313" key="3">
    <source>
        <dbReference type="Proteomes" id="UP000182060"/>
    </source>
</evidence>
<gene>
    <name evidence="2" type="ORF">AOC25_06760</name>
</gene>
<organism evidence="2 3">
    <name type="scientific">Polynucleobacter asymbioticus</name>
    <dbReference type="NCBI Taxonomy" id="576611"/>
    <lineage>
        <taxon>Bacteria</taxon>
        <taxon>Pseudomonadati</taxon>
        <taxon>Pseudomonadota</taxon>
        <taxon>Betaproteobacteria</taxon>
        <taxon>Burkholderiales</taxon>
        <taxon>Burkholderiaceae</taxon>
        <taxon>Polynucleobacter</taxon>
    </lineage>
</organism>
<accession>A0AAC9NIR4</accession>
<dbReference type="EMBL" id="CP015017">
    <property type="protein sequence ID" value="APC01332.1"/>
    <property type="molecule type" value="Genomic_DNA"/>
</dbReference>